<dbReference type="GeneID" id="7195863"/>
<dbReference type="RefSeq" id="XP_002184158.1">
    <property type="nucleotide sequence ID" value="XM_002184122.1"/>
</dbReference>
<organism evidence="2 3">
    <name type="scientific">Phaeodactylum tricornutum (strain CCAP 1055/1)</name>
    <dbReference type="NCBI Taxonomy" id="556484"/>
    <lineage>
        <taxon>Eukaryota</taxon>
        <taxon>Sar</taxon>
        <taxon>Stramenopiles</taxon>
        <taxon>Ochrophyta</taxon>
        <taxon>Bacillariophyta</taxon>
        <taxon>Bacillariophyceae</taxon>
        <taxon>Bacillariophycidae</taxon>
        <taxon>Naviculales</taxon>
        <taxon>Phaeodactylaceae</taxon>
        <taxon>Phaeodactylum</taxon>
    </lineage>
</organism>
<feature type="chain" id="PRO_5002855974" evidence="1">
    <location>
        <begin position="17"/>
        <end position="179"/>
    </location>
</feature>
<dbReference type="OrthoDB" id="43365at2759"/>
<dbReference type="eggNOG" id="ENOG502SEEM">
    <property type="taxonomic scope" value="Eukaryota"/>
</dbReference>
<evidence type="ECO:0000313" key="2">
    <source>
        <dbReference type="EMBL" id="EEC44336.1"/>
    </source>
</evidence>
<keyword evidence="1" id="KW-0732">Signal</keyword>
<evidence type="ECO:0000313" key="3">
    <source>
        <dbReference type="Proteomes" id="UP000000759"/>
    </source>
</evidence>
<dbReference type="EMBL" id="CM000624">
    <property type="protein sequence ID" value="EEC44336.1"/>
    <property type="molecule type" value="Genomic_DNA"/>
</dbReference>
<dbReference type="HOGENOM" id="CLU_1506260_0_0_1"/>
<reference evidence="2 3" key="1">
    <citation type="journal article" date="2008" name="Nature">
        <title>The Phaeodactylum genome reveals the evolutionary history of diatom genomes.</title>
        <authorList>
            <person name="Bowler C."/>
            <person name="Allen A.E."/>
            <person name="Badger J.H."/>
            <person name="Grimwood J."/>
            <person name="Jabbari K."/>
            <person name="Kuo A."/>
            <person name="Maheswari U."/>
            <person name="Martens C."/>
            <person name="Maumus F."/>
            <person name="Otillar R.P."/>
            <person name="Rayko E."/>
            <person name="Salamov A."/>
            <person name="Vandepoele K."/>
            <person name="Beszteri B."/>
            <person name="Gruber A."/>
            <person name="Heijde M."/>
            <person name="Katinka M."/>
            <person name="Mock T."/>
            <person name="Valentin K."/>
            <person name="Verret F."/>
            <person name="Berges J.A."/>
            <person name="Brownlee C."/>
            <person name="Cadoret J.P."/>
            <person name="Chiovitti A."/>
            <person name="Choi C.J."/>
            <person name="Coesel S."/>
            <person name="De Martino A."/>
            <person name="Detter J.C."/>
            <person name="Durkin C."/>
            <person name="Falciatore A."/>
            <person name="Fournet J."/>
            <person name="Haruta M."/>
            <person name="Huysman M.J."/>
            <person name="Jenkins B.D."/>
            <person name="Jiroutova K."/>
            <person name="Jorgensen R.E."/>
            <person name="Joubert Y."/>
            <person name="Kaplan A."/>
            <person name="Kroger N."/>
            <person name="Kroth P.G."/>
            <person name="La Roche J."/>
            <person name="Lindquist E."/>
            <person name="Lommer M."/>
            <person name="Martin-Jezequel V."/>
            <person name="Lopez P.J."/>
            <person name="Lucas S."/>
            <person name="Mangogna M."/>
            <person name="McGinnis K."/>
            <person name="Medlin L.K."/>
            <person name="Montsant A."/>
            <person name="Oudot-Le Secq M.P."/>
            <person name="Napoli C."/>
            <person name="Obornik M."/>
            <person name="Parker M.S."/>
            <person name="Petit J.L."/>
            <person name="Porcel B.M."/>
            <person name="Poulsen N."/>
            <person name="Robison M."/>
            <person name="Rychlewski L."/>
            <person name="Rynearson T.A."/>
            <person name="Schmutz J."/>
            <person name="Shapiro H."/>
            <person name="Siaut M."/>
            <person name="Stanley M."/>
            <person name="Sussman M.R."/>
            <person name="Taylor A.R."/>
            <person name="Vardi A."/>
            <person name="von Dassow P."/>
            <person name="Vyverman W."/>
            <person name="Willis A."/>
            <person name="Wyrwicz L.S."/>
            <person name="Rokhsar D.S."/>
            <person name="Weissenbach J."/>
            <person name="Armbrust E.V."/>
            <person name="Green B.R."/>
            <person name="Van de Peer Y."/>
            <person name="Grigoriev I.V."/>
        </authorList>
    </citation>
    <scope>NUCLEOTIDE SEQUENCE [LARGE SCALE GENOMIC DNA]</scope>
    <source>
        <strain evidence="2 3">CCAP 1055/1</strain>
    </source>
</reference>
<dbReference type="AlphaFoldDB" id="B7GAY3"/>
<name>B7GAY3_PHATC</name>
<protein>
    <submittedName>
        <fullName evidence="2">Uncharacterized protein</fullName>
    </submittedName>
</protein>
<accession>B7GAY3</accession>
<gene>
    <name evidence="2" type="ORF">PHATRDRAFT_40264</name>
</gene>
<dbReference type="OMA" id="ETWEKCD"/>
<proteinExistence type="predicted"/>
<reference evidence="3" key="2">
    <citation type="submission" date="2008-08" db="EMBL/GenBank/DDBJ databases">
        <authorList>
            <consortium name="Diatom Consortium"/>
            <person name="Grigoriev I."/>
            <person name="Grimwood J."/>
            <person name="Kuo A."/>
            <person name="Otillar R.P."/>
            <person name="Salamov A."/>
            <person name="Detter J.C."/>
            <person name="Lindquist E."/>
            <person name="Shapiro H."/>
            <person name="Lucas S."/>
            <person name="Glavina del Rio T."/>
            <person name="Pitluck S."/>
            <person name="Rokhsar D."/>
            <person name="Bowler C."/>
        </authorList>
    </citation>
    <scope>GENOME REANNOTATION</scope>
    <source>
        <strain evidence="3">CCAP 1055/1</strain>
    </source>
</reference>
<evidence type="ECO:0000256" key="1">
    <source>
        <dbReference type="SAM" id="SignalP"/>
    </source>
</evidence>
<keyword evidence="3" id="KW-1185">Reference proteome</keyword>
<dbReference type="Proteomes" id="UP000000759">
    <property type="component" value="Chromosome 22"/>
</dbReference>
<dbReference type="KEGG" id="pti:PHATRDRAFT_40264"/>
<dbReference type="PaxDb" id="2850-Phatr40264"/>
<sequence>MKLLFLIFLPASLTRSYTMRSTFTQNTIATPETTLPFHWTMRDRSASYWFQVGDSVEVLDDVMKAGITLRGRQGIVQETWEKCDVDPTCCCAEQVDVGMAVRVKFQGSEADESDIGSFFHYFAEDELRQFFAQKSPINGTAFDGMGCTAFKLDQLRQAGQDPRRIASYEPKGKLNYDDE</sequence>
<dbReference type="InParanoid" id="B7GAY3"/>
<feature type="signal peptide" evidence="1">
    <location>
        <begin position="1"/>
        <end position="16"/>
    </location>
</feature>